<name>A0ABX2QAZ1_9HYPH</name>
<comment type="caution">
    <text evidence="1">The sequence shown here is derived from an EMBL/GenBank/DDBJ whole genome shotgun (WGS) entry which is preliminary data.</text>
</comment>
<dbReference type="Proteomes" id="UP000659172">
    <property type="component" value="Unassembled WGS sequence"/>
</dbReference>
<reference evidence="1 2" key="1">
    <citation type="submission" date="2020-06" db="EMBL/GenBank/DDBJ databases">
        <title>Rhizobium sp.nov. isolated from the tomato plant.</title>
        <authorList>
            <person name="Thin K.K."/>
            <person name="Zhang X."/>
            <person name="He S."/>
        </authorList>
    </citation>
    <scope>NUCLEOTIDE SEQUENCE [LARGE SCALE GENOMIC DNA]</scope>
    <source>
        <strain evidence="1 2">DBTS2</strain>
    </source>
</reference>
<accession>A0ABX2QAZ1</accession>
<protein>
    <recommendedName>
        <fullName evidence="3">Transposase</fullName>
    </recommendedName>
</protein>
<proteinExistence type="predicted"/>
<evidence type="ECO:0008006" key="3">
    <source>
        <dbReference type="Google" id="ProtNLM"/>
    </source>
</evidence>
<dbReference type="EMBL" id="JABXYK010000002">
    <property type="protein sequence ID" value="NVP54491.1"/>
    <property type="molecule type" value="Genomic_DNA"/>
</dbReference>
<gene>
    <name evidence="1" type="ORF">HV823_04385</name>
</gene>
<organism evidence="1 2">
    <name type="scientific">Mycoplana rhizolycopersici</name>
    <dbReference type="NCBI Taxonomy" id="2746702"/>
    <lineage>
        <taxon>Bacteria</taxon>
        <taxon>Pseudomonadati</taxon>
        <taxon>Pseudomonadota</taxon>
        <taxon>Alphaproteobacteria</taxon>
        <taxon>Hyphomicrobiales</taxon>
        <taxon>Rhizobiaceae</taxon>
        <taxon>Mycoplana</taxon>
    </lineage>
</organism>
<keyword evidence="2" id="KW-1185">Reference proteome</keyword>
<sequence length="124" mass="14314">MPVVTVTTEVSFDVAALDDDVIKAEFNRRSGVKQWAHDHWKSKLPPEKALSDFTNDEILDEMEEREIEHPQLVTIERVYRLMAEHEIDAAMDELSREFGLSFPSHERRIADLLSSRGTDPHVQN</sequence>
<evidence type="ECO:0000313" key="1">
    <source>
        <dbReference type="EMBL" id="NVP54491.1"/>
    </source>
</evidence>
<dbReference type="RefSeq" id="WP_176948506.1">
    <property type="nucleotide sequence ID" value="NZ_JABXYK010000002.1"/>
</dbReference>
<evidence type="ECO:0000313" key="2">
    <source>
        <dbReference type="Proteomes" id="UP000659172"/>
    </source>
</evidence>